<sequence>MWMSCPEVTNLGHSNAGTGTSSISCRFVGTDFRQSSGLILNRTHTQLLHTLRLSLWLSRPAPASIPLPLFSTLDRRLLELSTLDGWRSGLRLRGRSRRRRGGG</sequence>
<evidence type="ECO:0000313" key="1">
    <source>
        <dbReference type="EMBL" id="CAG6601890.1"/>
    </source>
</evidence>
<dbReference type="EMBL" id="HBUE01241366">
    <property type="protein sequence ID" value="CAG6549616.1"/>
    <property type="molecule type" value="Transcribed_RNA"/>
</dbReference>
<dbReference type="AlphaFoldDB" id="A0A8D8L3E1"/>
<reference evidence="1" key="1">
    <citation type="submission" date="2021-05" db="EMBL/GenBank/DDBJ databases">
        <authorList>
            <person name="Alioto T."/>
            <person name="Alioto T."/>
            <person name="Gomez Garrido J."/>
        </authorList>
    </citation>
    <scope>NUCLEOTIDE SEQUENCE</scope>
</reference>
<accession>A0A8D8L3E1</accession>
<dbReference type="EMBL" id="HBUE01348404">
    <property type="protein sequence ID" value="CAG6601890.1"/>
    <property type="molecule type" value="Transcribed_RNA"/>
</dbReference>
<proteinExistence type="predicted"/>
<protein>
    <submittedName>
        <fullName evidence="1">(northern house mosquito) hypothetical protein</fullName>
    </submittedName>
</protein>
<name>A0A8D8L3E1_CULPI</name>
<organism evidence="1">
    <name type="scientific">Culex pipiens</name>
    <name type="common">House mosquito</name>
    <dbReference type="NCBI Taxonomy" id="7175"/>
    <lineage>
        <taxon>Eukaryota</taxon>
        <taxon>Metazoa</taxon>
        <taxon>Ecdysozoa</taxon>
        <taxon>Arthropoda</taxon>
        <taxon>Hexapoda</taxon>
        <taxon>Insecta</taxon>
        <taxon>Pterygota</taxon>
        <taxon>Neoptera</taxon>
        <taxon>Endopterygota</taxon>
        <taxon>Diptera</taxon>
        <taxon>Nematocera</taxon>
        <taxon>Culicoidea</taxon>
        <taxon>Culicidae</taxon>
        <taxon>Culicinae</taxon>
        <taxon>Culicini</taxon>
        <taxon>Culex</taxon>
        <taxon>Culex</taxon>
    </lineage>
</organism>